<accession>A0A392T227</accession>
<feature type="non-terminal residue" evidence="1">
    <location>
        <position position="64"/>
    </location>
</feature>
<reference evidence="1 2" key="1">
    <citation type="journal article" date="2018" name="Front. Plant Sci.">
        <title>Red Clover (Trifolium pratense) and Zigzag Clover (T. medium) - A Picture of Genomic Similarities and Differences.</title>
        <authorList>
            <person name="Dluhosova J."/>
            <person name="Istvanek J."/>
            <person name="Nedelnik J."/>
            <person name="Repkova J."/>
        </authorList>
    </citation>
    <scope>NUCLEOTIDE SEQUENCE [LARGE SCALE GENOMIC DNA]</scope>
    <source>
        <strain evidence="2">cv. 10/8</strain>
        <tissue evidence="1">Leaf</tissue>
    </source>
</reference>
<organism evidence="1 2">
    <name type="scientific">Trifolium medium</name>
    <dbReference type="NCBI Taxonomy" id="97028"/>
    <lineage>
        <taxon>Eukaryota</taxon>
        <taxon>Viridiplantae</taxon>
        <taxon>Streptophyta</taxon>
        <taxon>Embryophyta</taxon>
        <taxon>Tracheophyta</taxon>
        <taxon>Spermatophyta</taxon>
        <taxon>Magnoliopsida</taxon>
        <taxon>eudicotyledons</taxon>
        <taxon>Gunneridae</taxon>
        <taxon>Pentapetalae</taxon>
        <taxon>rosids</taxon>
        <taxon>fabids</taxon>
        <taxon>Fabales</taxon>
        <taxon>Fabaceae</taxon>
        <taxon>Papilionoideae</taxon>
        <taxon>50 kb inversion clade</taxon>
        <taxon>NPAAA clade</taxon>
        <taxon>Hologalegina</taxon>
        <taxon>IRL clade</taxon>
        <taxon>Trifolieae</taxon>
        <taxon>Trifolium</taxon>
    </lineage>
</organism>
<name>A0A392T227_9FABA</name>
<comment type="caution">
    <text evidence="1">The sequence shown here is derived from an EMBL/GenBank/DDBJ whole genome shotgun (WGS) entry which is preliminary data.</text>
</comment>
<protein>
    <submittedName>
        <fullName evidence="1">Putative IMP dehydrogenase/GMP reductase</fullName>
    </submittedName>
</protein>
<evidence type="ECO:0000313" key="1">
    <source>
        <dbReference type="EMBL" id="MCI55158.1"/>
    </source>
</evidence>
<keyword evidence="2" id="KW-1185">Reference proteome</keyword>
<dbReference type="Proteomes" id="UP000265520">
    <property type="component" value="Unassembled WGS sequence"/>
</dbReference>
<sequence length="64" mass="7020">MPSGEMTVTLDDLCCFLHLPIKERLLDHIGIPTKAEGIELMISYIGSTKEEVAHEVKTTKGAHA</sequence>
<dbReference type="AlphaFoldDB" id="A0A392T227"/>
<dbReference type="EMBL" id="LXQA010491631">
    <property type="protein sequence ID" value="MCI55158.1"/>
    <property type="molecule type" value="Genomic_DNA"/>
</dbReference>
<proteinExistence type="predicted"/>
<evidence type="ECO:0000313" key="2">
    <source>
        <dbReference type="Proteomes" id="UP000265520"/>
    </source>
</evidence>